<feature type="compositionally biased region" description="Polar residues" evidence="1">
    <location>
        <begin position="154"/>
        <end position="167"/>
    </location>
</feature>
<feature type="domain" description="Chitin-binding type-2" evidence="3">
    <location>
        <begin position="39"/>
        <end position="102"/>
    </location>
</feature>
<dbReference type="EMBL" id="LJIG01002052">
    <property type="protein sequence ID" value="KRT84888.1"/>
    <property type="molecule type" value="Genomic_DNA"/>
</dbReference>
<evidence type="ECO:0000256" key="2">
    <source>
        <dbReference type="SAM" id="SignalP"/>
    </source>
</evidence>
<dbReference type="GO" id="GO:0005576">
    <property type="term" value="C:extracellular region"/>
    <property type="evidence" value="ECO:0007669"/>
    <property type="project" value="InterPro"/>
</dbReference>
<name>A0A0T6BC10_9SCAR</name>
<dbReference type="Pfam" id="PF01607">
    <property type="entry name" value="CBM_14"/>
    <property type="match status" value="1"/>
</dbReference>
<proteinExistence type="predicted"/>
<feature type="compositionally biased region" description="Polar residues" evidence="1">
    <location>
        <begin position="639"/>
        <end position="657"/>
    </location>
</feature>
<feature type="region of interest" description="Disordered" evidence="1">
    <location>
        <begin position="358"/>
        <end position="477"/>
    </location>
</feature>
<evidence type="ECO:0000256" key="1">
    <source>
        <dbReference type="SAM" id="MobiDB-lite"/>
    </source>
</evidence>
<feature type="compositionally biased region" description="Polar residues" evidence="1">
    <location>
        <begin position="422"/>
        <end position="477"/>
    </location>
</feature>
<protein>
    <submittedName>
        <fullName evidence="4">Carbohydrate-binding protein</fullName>
    </submittedName>
</protein>
<feature type="compositionally biased region" description="Low complexity" evidence="1">
    <location>
        <begin position="678"/>
        <end position="687"/>
    </location>
</feature>
<evidence type="ECO:0000313" key="4">
    <source>
        <dbReference type="EMBL" id="KRT84888.1"/>
    </source>
</evidence>
<feature type="region of interest" description="Disordered" evidence="1">
    <location>
        <begin position="153"/>
        <end position="323"/>
    </location>
</feature>
<feature type="chain" id="PRO_5006668554" evidence="2">
    <location>
        <begin position="20"/>
        <end position="708"/>
    </location>
</feature>
<feature type="compositionally biased region" description="Basic and acidic residues" evidence="1">
    <location>
        <begin position="688"/>
        <end position="702"/>
    </location>
</feature>
<feature type="compositionally biased region" description="Polar residues" evidence="1">
    <location>
        <begin position="541"/>
        <end position="566"/>
    </location>
</feature>
<feature type="compositionally biased region" description="Low complexity" evidence="1">
    <location>
        <begin position="614"/>
        <end position="628"/>
    </location>
</feature>
<comment type="caution">
    <text evidence="4">The sequence shown here is derived from an EMBL/GenBank/DDBJ whole genome shotgun (WGS) entry which is preliminary data.</text>
</comment>
<feature type="compositionally biased region" description="Basic and acidic residues" evidence="1">
    <location>
        <begin position="290"/>
        <end position="299"/>
    </location>
</feature>
<evidence type="ECO:0000259" key="3">
    <source>
        <dbReference type="PROSITE" id="PS50940"/>
    </source>
</evidence>
<organism evidence="4 5">
    <name type="scientific">Oryctes borbonicus</name>
    <dbReference type="NCBI Taxonomy" id="1629725"/>
    <lineage>
        <taxon>Eukaryota</taxon>
        <taxon>Metazoa</taxon>
        <taxon>Ecdysozoa</taxon>
        <taxon>Arthropoda</taxon>
        <taxon>Hexapoda</taxon>
        <taxon>Insecta</taxon>
        <taxon>Pterygota</taxon>
        <taxon>Neoptera</taxon>
        <taxon>Endopterygota</taxon>
        <taxon>Coleoptera</taxon>
        <taxon>Polyphaga</taxon>
        <taxon>Scarabaeiformia</taxon>
        <taxon>Scarabaeidae</taxon>
        <taxon>Dynastinae</taxon>
        <taxon>Oryctes</taxon>
    </lineage>
</organism>
<dbReference type="InterPro" id="IPR052976">
    <property type="entry name" value="Scoloptoxin-like"/>
</dbReference>
<feature type="signal peptide" evidence="2">
    <location>
        <begin position="1"/>
        <end position="19"/>
    </location>
</feature>
<keyword evidence="2" id="KW-0732">Signal</keyword>
<dbReference type="Gene3D" id="2.170.140.10">
    <property type="entry name" value="Chitin binding domain"/>
    <property type="match status" value="1"/>
</dbReference>
<reference evidence="4 5" key="1">
    <citation type="submission" date="2015-09" db="EMBL/GenBank/DDBJ databases">
        <title>Draft genome of the scarab beetle Oryctes borbonicus.</title>
        <authorList>
            <person name="Meyer J.M."/>
            <person name="Markov G.V."/>
            <person name="Baskaran P."/>
            <person name="Herrmann M."/>
            <person name="Sommer R.J."/>
            <person name="Roedelsperger C."/>
        </authorList>
    </citation>
    <scope>NUCLEOTIDE SEQUENCE [LARGE SCALE GENOMIC DNA]</scope>
    <source>
        <strain evidence="4">OB123</strain>
        <tissue evidence="4">Whole animal</tissue>
    </source>
</reference>
<feature type="compositionally biased region" description="Polar residues" evidence="1">
    <location>
        <begin position="234"/>
        <end position="280"/>
    </location>
</feature>
<dbReference type="GO" id="GO:0008061">
    <property type="term" value="F:chitin binding"/>
    <property type="evidence" value="ECO:0007669"/>
    <property type="project" value="InterPro"/>
</dbReference>
<dbReference type="PANTHER" id="PTHR22933:SF47">
    <property type="entry name" value="CPAP1-I"/>
    <property type="match status" value="1"/>
</dbReference>
<dbReference type="Proteomes" id="UP000051574">
    <property type="component" value="Unassembled WGS sequence"/>
</dbReference>
<dbReference type="OrthoDB" id="6434376at2759"/>
<feature type="compositionally biased region" description="Low complexity" evidence="1">
    <location>
        <begin position="658"/>
        <end position="670"/>
    </location>
</feature>
<dbReference type="AlphaFoldDB" id="A0A0T6BC10"/>
<dbReference type="PANTHER" id="PTHR22933">
    <property type="entry name" value="FI18007P1-RELATED"/>
    <property type="match status" value="1"/>
</dbReference>
<evidence type="ECO:0000313" key="5">
    <source>
        <dbReference type="Proteomes" id="UP000051574"/>
    </source>
</evidence>
<dbReference type="SUPFAM" id="SSF57625">
    <property type="entry name" value="Invertebrate chitin-binding proteins"/>
    <property type="match status" value="1"/>
</dbReference>
<accession>A0A0T6BC10</accession>
<dbReference type="InterPro" id="IPR036508">
    <property type="entry name" value="Chitin-bd_dom_sf"/>
</dbReference>
<gene>
    <name evidence="4" type="ORF">AMK59_1887</name>
</gene>
<keyword evidence="5" id="KW-1185">Reference proteome</keyword>
<sequence length="708" mass="80564">MRVVGLLIFIGLVAEWSGAQFLNNRPFPTYSLESMPDTDFTCRDKVLGGYYADPETQCQMFHVCVKVAGVGVQDFRFLCPNATAFDQDHQICAEWDDVDCDATTLYYSSDNFDLYRIGSGFESKAVKYGEEEETFALQRAETGDARINHEHQVQRVNQQKQLDVTNSPRRKPNYQYNNNDNGERDILKGSSSSSFFNNRNGGKDVDEDDDDRNVNYNQDRDQEQRRKISRQQVRKPQSDNYNSGRSNRPSGFLNNFAGSSYATSPKPISTTVAPVDQQSVARGRNGRPRSQYDNDRQYHNADNFRQGNGRNYDNDQNTYNNQASYTISTPAPFRQTQQLQLNNNNQNQYQSTTIAPKSFSANENYPSTFPQQKQSFQTKQTENYPSTYNQPRSSFPSSTTVQQKATFAQKETENYPSVFPKKQTSNQDQTTPLANNYEVTKVKQTQNYPSPSNTTPVKQTENYPTTFSPKTVKPTTFQNYPSTFSPRTNSAFTQISQQTTQQQKQQFTQNIQQTTQQQRQQFSQNSQQYNTQSAQFKATQITTAKPSPFTQYTPTIPKVSSTTPIIRSNRFDETQYDDGSYNPKYDNYENKDSSEEFLKTAHSTNIASSRNELAKAGKATAAQTTTAKPLYDSPRPFSVSANTPRATEIPKSSFNDAQNSQSTTNSGSTPTKKEKNASYDYAYYDSNSHNEHEYEIDTDFKKSSTKQQ</sequence>
<feature type="region of interest" description="Disordered" evidence="1">
    <location>
        <begin position="541"/>
        <end position="590"/>
    </location>
</feature>
<dbReference type="PROSITE" id="PS50940">
    <property type="entry name" value="CHIT_BIND_II"/>
    <property type="match status" value="1"/>
</dbReference>
<feature type="region of interest" description="Disordered" evidence="1">
    <location>
        <begin position="612"/>
        <end position="708"/>
    </location>
</feature>
<dbReference type="SMART" id="SM00494">
    <property type="entry name" value="ChtBD2"/>
    <property type="match status" value="1"/>
</dbReference>
<feature type="compositionally biased region" description="Polar residues" evidence="1">
    <location>
        <begin position="358"/>
        <end position="406"/>
    </location>
</feature>
<dbReference type="InterPro" id="IPR002557">
    <property type="entry name" value="Chitin-bd_dom"/>
</dbReference>